<gene>
    <name evidence="9" type="ORF">mMyoMyo1_005728</name>
</gene>
<reference evidence="9 10" key="1">
    <citation type="journal article" date="2020" name="Nature">
        <title>Six reference-quality genomes reveal evolution of bat adaptations.</title>
        <authorList>
            <person name="Jebb D."/>
            <person name="Huang Z."/>
            <person name="Pippel M."/>
            <person name="Hughes G.M."/>
            <person name="Lavrichenko K."/>
            <person name="Devanna P."/>
            <person name="Winkler S."/>
            <person name="Jermiin L.S."/>
            <person name="Skirmuntt E.C."/>
            <person name="Katzourakis A."/>
            <person name="Burkitt-Gray L."/>
            <person name="Ray D.A."/>
            <person name="Sullivan K.A.M."/>
            <person name="Roscito J.G."/>
            <person name="Kirilenko B.M."/>
            <person name="Davalos L.M."/>
            <person name="Corthals A.P."/>
            <person name="Power M.L."/>
            <person name="Jones G."/>
            <person name="Ransome R.D."/>
            <person name="Dechmann D.K.N."/>
            <person name="Locatelli A.G."/>
            <person name="Puechmaille S.J."/>
            <person name="Fedrigo O."/>
            <person name="Jarvis E.D."/>
            <person name="Hiller M."/>
            <person name="Vernes S.C."/>
            <person name="Myers E.W."/>
            <person name="Teeling E.C."/>
        </authorList>
    </citation>
    <scope>NUCLEOTIDE SEQUENCE [LARGE SCALE GENOMIC DNA]</scope>
    <source>
        <strain evidence="9">MMyoMyo1</strain>
        <tissue evidence="9">Flight muscle</tissue>
    </source>
</reference>
<comment type="similarity">
    <text evidence="2">Belongs to the glutaredoxin family.</text>
</comment>
<organism evidence="9 10">
    <name type="scientific">Myotis myotis</name>
    <name type="common">Greater mouse-eared bat</name>
    <name type="synonym">Vespertilio myotis</name>
    <dbReference type="NCBI Taxonomy" id="51298"/>
    <lineage>
        <taxon>Eukaryota</taxon>
        <taxon>Metazoa</taxon>
        <taxon>Chordata</taxon>
        <taxon>Craniata</taxon>
        <taxon>Vertebrata</taxon>
        <taxon>Euteleostomi</taxon>
        <taxon>Mammalia</taxon>
        <taxon>Eutheria</taxon>
        <taxon>Laurasiatheria</taxon>
        <taxon>Chiroptera</taxon>
        <taxon>Yangochiroptera</taxon>
        <taxon>Vespertilionidae</taxon>
        <taxon>Myotis</taxon>
    </lineage>
</organism>
<keyword evidence="7" id="KW-0676">Redox-active center</keyword>
<dbReference type="Proteomes" id="UP000527355">
    <property type="component" value="Unassembled WGS sequence"/>
</dbReference>
<dbReference type="PROSITE" id="PS00195">
    <property type="entry name" value="GLUTAREDOXIN_1"/>
    <property type="match status" value="1"/>
</dbReference>
<dbReference type="Gene3D" id="3.40.30.10">
    <property type="entry name" value="Glutaredoxin"/>
    <property type="match status" value="1"/>
</dbReference>
<evidence type="ECO:0000256" key="6">
    <source>
        <dbReference type="ARBA" id="ARBA00023157"/>
    </source>
</evidence>
<keyword evidence="4" id="KW-0813">Transport</keyword>
<dbReference type="InterPro" id="IPR002109">
    <property type="entry name" value="Glutaredoxin"/>
</dbReference>
<dbReference type="PRINTS" id="PR00160">
    <property type="entry name" value="GLUTAREDOXIN"/>
</dbReference>
<dbReference type="PANTHER" id="PTHR46185">
    <property type="entry name" value="GLUTAREDOXIN-1"/>
    <property type="match status" value="1"/>
</dbReference>
<comment type="caution">
    <text evidence="9">The sequence shown here is derived from an EMBL/GenBank/DDBJ whole genome shotgun (WGS) entry which is preliminary data.</text>
</comment>
<accession>A0A7J7XZ10</accession>
<dbReference type="InterPro" id="IPR047185">
    <property type="entry name" value="GLRX1"/>
</dbReference>
<proteinExistence type="inferred from homology"/>
<dbReference type="AlphaFoldDB" id="A0A7J7XZ10"/>
<dbReference type="InterPro" id="IPR036249">
    <property type="entry name" value="Thioredoxin-like_sf"/>
</dbReference>
<dbReference type="EMBL" id="JABWUV010000005">
    <property type="protein sequence ID" value="KAF6354879.1"/>
    <property type="molecule type" value="Genomic_DNA"/>
</dbReference>
<dbReference type="InterPro" id="IPR011899">
    <property type="entry name" value="Glutaredoxin_euk/vir"/>
</dbReference>
<dbReference type="NCBIfam" id="TIGR02180">
    <property type="entry name" value="GRX_euk"/>
    <property type="match status" value="1"/>
</dbReference>
<dbReference type="CDD" id="cd03419">
    <property type="entry name" value="GRX_GRXh_1_2_like"/>
    <property type="match status" value="1"/>
</dbReference>
<evidence type="ECO:0000256" key="3">
    <source>
        <dbReference type="ARBA" id="ARBA00013662"/>
    </source>
</evidence>
<dbReference type="SUPFAM" id="SSF52833">
    <property type="entry name" value="Thioredoxin-like"/>
    <property type="match status" value="1"/>
</dbReference>
<protein>
    <recommendedName>
        <fullName evidence="3">Glutaredoxin-1</fullName>
    </recommendedName>
</protein>
<dbReference type="GO" id="GO:0005739">
    <property type="term" value="C:mitochondrion"/>
    <property type="evidence" value="ECO:0007669"/>
    <property type="project" value="TreeGrafter"/>
</dbReference>
<dbReference type="OrthoDB" id="418495at2759"/>
<dbReference type="PANTHER" id="PTHR46185:SF1">
    <property type="entry name" value="GLUTAREDOXIN-1"/>
    <property type="match status" value="1"/>
</dbReference>
<dbReference type="InterPro" id="IPR014025">
    <property type="entry name" value="Glutaredoxin_subgr"/>
</dbReference>
<evidence type="ECO:0000313" key="9">
    <source>
        <dbReference type="EMBL" id="KAF6354879.1"/>
    </source>
</evidence>
<keyword evidence="6" id="KW-1015">Disulfide bond</keyword>
<evidence type="ECO:0000256" key="7">
    <source>
        <dbReference type="ARBA" id="ARBA00023284"/>
    </source>
</evidence>
<evidence type="ECO:0000313" key="10">
    <source>
        <dbReference type="Proteomes" id="UP000527355"/>
    </source>
</evidence>
<feature type="domain" description="Glutaredoxin" evidence="8">
    <location>
        <begin position="21"/>
        <end position="85"/>
    </location>
</feature>
<evidence type="ECO:0000256" key="5">
    <source>
        <dbReference type="ARBA" id="ARBA00022982"/>
    </source>
</evidence>
<comment type="function">
    <text evidence="1">Has a glutathione-disulfide oxidoreductase activity in the presence of NADPH and glutathione reductase. Reduces low molecular weight disulfides and proteins.</text>
</comment>
<evidence type="ECO:0000256" key="4">
    <source>
        <dbReference type="ARBA" id="ARBA00022448"/>
    </source>
</evidence>
<name>A0A7J7XZ10_MYOMY</name>
<evidence type="ECO:0000256" key="2">
    <source>
        <dbReference type="ARBA" id="ARBA00007787"/>
    </source>
</evidence>
<sequence length="112" mass="12863">MQPTCTAQEFVDSHIKPGRMVLFMKPTCPYCRRAEELLCQYPFKRESLVIVDITVTRNTERIQDYFQQLTGARTVPRIFIGKECIGGCSELQEMDRSGELMVRLIEMGALTP</sequence>
<dbReference type="GO" id="GO:0015038">
    <property type="term" value="F:glutathione disulfide oxidoreductase activity"/>
    <property type="evidence" value="ECO:0007669"/>
    <property type="project" value="TreeGrafter"/>
</dbReference>
<evidence type="ECO:0000259" key="8">
    <source>
        <dbReference type="Pfam" id="PF00462"/>
    </source>
</evidence>
<dbReference type="VEuPathDB" id="HostDB:GeneID_118656927"/>
<dbReference type="PROSITE" id="PS51354">
    <property type="entry name" value="GLUTAREDOXIN_2"/>
    <property type="match status" value="1"/>
</dbReference>
<keyword evidence="10" id="KW-1185">Reference proteome</keyword>
<dbReference type="InterPro" id="IPR011767">
    <property type="entry name" value="GLR_AS"/>
</dbReference>
<evidence type="ECO:0000256" key="1">
    <source>
        <dbReference type="ARBA" id="ARBA00002549"/>
    </source>
</evidence>
<dbReference type="Pfam" id="PF00462">
    <property type="entry name" value="Glutaredoxin"/>
    <property type="match status" value="1"/>
</dbReference>
<keyword evidence="5" id="KW-0249">Electron transport</keyword>